<keyword evidence="2" id="KW-0274">FAD</keyword>
<evidence type="ECO:0000256" key="1">
    <source>
        <dbReference type="ARBA" id="ARBA00022630"/>
    </source>
</evidence>
<gene>
    <name evidence="4" type="ORF">HED55_24170</name>
</gene>
<keyword evidence="5" id="KW-1185">Reference proteome</keyword>
<dbReference type="Pfam" id="PF01565">
    <property type="entry name" value="FAD_binding_4"/>
    <property type="match status" value="1"/>
</dbReference>
<comment type="caution">
    <text evidence="4">The sequence shown here is derived from an EMBL/GenBank/DDBJ whole genome shotgun (WGS) entry which is preliminary data.</text>
</comment>
<dbReference type="InterPro" id="IPR016167">
    <property type="entry name" value="FAD-bd_PCMH_sub1"/>
</dbReference>
<dbReference type="InterPro" id="IPR006094">
    <property type="entry name" value="Oxid_FAD_bind_N"/>
</dbReference>
<evidence type="ECO:0000313" key="5">
    <source>
        <dbReference type="Proteomes" id="UP000704467"/>
    </source>
</evidence>
<name>A0ABX1DQD1_9HYPH</name>
<evidence type="ECO:0000256" key="2">
    <source>
        <dbReference type="ARBA" id="ARBA00022827"/>
    </source>
</evidence>
<accession>A0ABX1DQD1</accession>
<dbReference type="Proteomes" id="UP000704467">
    <property type="component" value="Unassembled WGS sequence"/>
</dbReference>
<dbReference type="PANTHER" id="PTHR43716">
    <property type="entry name" value="D-2-HYDROXYGLUTARATE DEHYDROGENASE, MITOCHONDRIAL"/>
    <property type="match status" value="1"/>
</dbReference>
<reference evidence="4 5" key="1">
    <citation type="submission" date="2020-03" db="EMBL/GenBank/DDBJ databases">
        <title>Whole genome sequencing of clinical and environmental type strains of Ochrobactrum.</title>
        <authorList>
            <person name="Dharne M."/>
        </authorList>
    </citation>
    <scope>NUCLEOTIDE SEQUENCE [LARGE SCALE GENOMIC DNA]</scope>
    <source>
        <strain evidence="4 5">CIP 109452</strain>
    </source>
</reference>
<dbReference type="InterPro" id="IPR016166">
    <property type="entry name" value="FAD-bd_PCMH"/>
</dbReference>
<evidence type="ECO:0000259" key="3">
    <source>
        <dbReference type="PROSITE" id="PS51387"/>
    </source>
</evidence>
<dbReference type="SUPFAM" id="SSF56176">
    <property type="entry name" value="FAD-binding/transporter-associated domain-like"/>
    <property type="match status" value="1"/>
</dbReference>
<dbReference type="InterPro" id="IPR051264">
    <property type="entry name" value="FAD-oxidored/transferase_4"/>
</dbReference>
<feature type="domain" description="FAD-binding PCMH-type" evidence="3">
    <location>
        <begin position="40"/>
        <end position="183"/>
    </location>
</feature>
<evidence type="ECO:0000313" key="4">
    <source>
        <dbReference type="EMBL" id="NKC05144.1"/>
    </source>
</evidence>
<dbReference type="Gene3D" id="3.30.465.10">
    <property type="match status" value="1"/>
</dbReference>
<dbReference type="InterPro" id="IPR016169">
    <property type="entry name" value="FAD-bd_PCMH_sub2"/>
</dbReference>
<keyword evidence="1" id="KW-0285">Flavoprotein</keyword>
<dbReference type="Gene3D" id="3.30.43.10">
    <property type="entry name" value="Uridine Diphospho-n-acetylenolpyruvylglucosamine Reductase, domain 2"/>
    <property type="match status" value="1"/>
</dbReference>
<dbReference type="PROSITE" id="PS51387">
    <property type="entry name" value="FAD_PCMH"/>
    <property type="match status" value="1"/>
</dbReference>
<dbReference type="PANTHER" id="PTHR43716:SF2">
    <property type="entry name" value="BLL6224 PROTEIN"/>
    <property type="match status" value="1"/>
</dbReference>
<sequence length="183" mass="19337">MDASAENMFLSKLREIVGINNVLTEKSDLSGYVIDARRRYEGNTMAVVRPATTQEVSEIVALCSQEKVAVIPQGGNTGMCGGATPLLKDRASIIVALGRMNQVRHLDPANNTIAVDAGCTLSSIQAGATAVERLFPMSLGSEGTCQIGGNIATNAGGTSVLRYGPMRDLVLGIEAVLPRRPHR</sequence>
<organism evidence="4 5">
    <name type="scientific">Brucella haematophila</name>
    <dbReference type="NCBI Taxonomy" id="419474"/>
    <lineage>
        <taxon>Bacteria</taxon>
        <taxon>Pseudomonadati</taxon>
        <taxon>Pseudomonadota</taxon>
        <taxon>Alphaproteobacteria</taxon>
        <taxon>Hyphomicrobiales</taxon>
        <taxon>Brucellaceae</taxon>
        <taxon>Brucella/Ochrobactrum group</taxon>
        <taxon>Brucella</taxon>
    </lineage>
</organism>
<dbReference type="EMBL" id="JAAVLN010000003">
    <property type="protein sequence ID" value="NKC05144.1"/>
    <property type="molecule type" value="Genomic_DNA"/>
</dbReference>
<protein>
    <submittedName>
        <fullName evidence="4">FAD-binding oxidoreductase</fullName>
    </submittedName>
</protein>
<dbReference type="InterPro" id="IPR036318">
    <property type="entry name" value="FAD-bd_PCMH-like_sf"/>
</dbReference>
<proteinExistence type="predicted"/>